<evidence type="ECO:0000313" key="6">
    <source>
        <dbReference type="EMBL" id="SZX71798.1"/>
    </source>
</evidence>
<dbReference type="CDD" id="cd01168">
    <property type="entry name" value="adenosine_kinase"/>
    <property type="match status" value="1"/>
</dbReference>
<keyword evidence="8" id="KW-1185">Reference proteome</keyword>
<comment type="similarity">
    <text evidence="1">Belongs to the carbohydrate kinase PfkB family.</text>
</comment>
<dbReference type="STRING" id="3088.A0A383W2B6"/>
<feature type="compositionally biased region" description="Low complexity" evidence="4">
    <location>
        <begin position="327"/>
        <end position="355"/>
    </location>
</feature>
<dbReference type="PROSITE" id="PS00584">
    <property type="entry name" value="PFKB_KINASES_2"/>
    <property type="match status" value="1"/>
</dbReference>
<dbReference type="PANTHER" id="PTHR43320">
    <property type="entry name" value="SUGAR KINASE"/>
    <property type="match status" value="1"/>
</dbReference>
<dbReference type="Gene3D" id="3.40.1190.20">
    <property type="match status" value="1"/>
</dbReference>
<dbReference type="EMBL" id="FNXT01001265">
    <property type="protein sequence ID" value="SZX76674.1"/>
    <property type="molecule type" value="Genomic_DNA"/>
</dbReference>
<proteinExistence type="inferred from homology"/>
<feature type="region of interest" description="Disordered" evidence="4">
    <location>
        <begin position="327"/>
        <end position="362"/>
    </location>
</feature>
<name>A0A383W2B6_TETOB</name>
<dbReference type="PANTHER" id="PTHR43320:SF3">
    <property type="entry name" value="CARBOHYDRATE KINASE PFKB DOMAIN-CONTAINING PROTEIN"/>
    <property type="match status" value="1"/>
</dbReference>
<evidence type="ECO:0000313" key="8">
    <source>
        <dbReference type="Proteomes" id="UP000256970"/>
    </source>
</evidence>
<feature type="domain" description="Carbohydrate kinase PfkB" evidence="5">
    <location>
        <begin position="360"/>
        <end position="452"/>
    </location>
</feature>
<feature type="domain" description="Carbohydrate kinase PfkB" evidence="5">
    <location>
        <begin position="88"/>
        <end position="301"/>
    </location>
</feature>
<dbReference type="InterPro" id="IPR011611">
    <property type="entry name" value="PfkB_dom"/>
</dbReference>
<evidence type="ECO:0000256" key="2">
    <source>
        <dbReference type="ARBA" id="ARBA00022679"/>
    </source>
</evidence>
<accession>A0A383W2B6</accession>
<reference evidence="6 8" key="1">
    <citation type="submission" date="2016-10" db="EMBL/GenBank/DDBJ databases">
        <authorList>
            <person name="Cai Z."/>
        </authorList>
    </citation>
    <scope>NUCLEOTIDE SEQUENCE [LARGE SCALE GENOMIC DNA]</scope>
</reference>
<evidence type="ECO:0000259" key="5">
    <source>
        <dbReference type="Pfam" id="PF00294"/>
    </source>
</evidence>
<dbReference type="EMBL" id="FNXT01001079">
    <property type="protein sequence ID" value="SZX71798.1"/>
    <property type="molecule type" value="Genomic_DNA"/>
</dbReference>
<dbReference type="InterPro" id="IPR002173">
    <property type="entry name" value="Carboh/pur_kinase_PfkB_CS"/>
</dbReference>
<dbReference type="Proteomes" id="UP000256970">
    <property type="component" value="Unassembled WGS sequence"/>
</dbReference>
<dbReference type="Pfam" id="PF00294">
    <property type="entry name" value="PfkB"/>
    <property type="match status" value="2"/>
</dbReference>
<evidence type="ECO:0000256" key="4">
    <source>
        <dbReference type="SAM" id="MobiDB-lite"/>
    </source>
</evidence>
<evidence type="ECO:0000313" key="7">
    <source>
        <dbReference type="EMBL" id="SZX76674.1"/>
    </source>
</evidence>
<keyword evidence="3" id="KW-0418">Kinase</keyword>
<gene>
    <name evidence="6" type="ORF">BQ4739_LOCUS11912</name>
    <name evidence="7" type="ORF">BQ4739_LOCUS17046</name>
</gene>
<sequence length="483" mass="49185">MCNSTGSYGNLPLAMQSFVVEAPVQCREHTGGQQEWDVLGVGQAMVDFAASVDEGMLQSLNVPKGGRRVISVPERAQVMQLLEGCDSQVSAGGSLANTLVGLGQLTAAQERSDSSSSTPASTASTDSVRVGMTGCVGGSDALGEFARAQLQAAGVDVVGPGPTSNATGVVMVFTTPDAQRSFLSSFSSEDSLHMSQQLQDAAASARLLLIEGYMWETEGAAEAIPALVRHARSVGTLVALTAGDAGVVERHGAKVLQAIAAGVDIWFGNEAEAAALVQHLHAQQAEQQQARAALEQQQQDAVAADLLEDEEQDFTAMQLERLGSSAANNKAAGSGGSSASSPASSPASHSSSSNGMQQPSGMDAALQLASACPMVVVTDGSKGSYITAMGQLVVVPPYWSTKPPVDTCGAGDAYAAGLLYGFLCGLDLHSMGHLAAKTASAVIAKHGPQLSPEDAEWVVAGLRRPSRAGVAAAAATASSADAS</sequence>
<dbReference type="InterPro" id="IPR052700">
    <property type="entry name" value="Carb_kinase_PfkB-like"/>
</dbReference>
<dbReference type="GO" id="GO:0016301">
    <property type="term" value="F:kinase activity"/>
    <property type="evidence" value="ECO:0007669"/>
    <property type="project" value="UniProtKB-KW"/>
</dbReference>
<dbReference type="SUPFAM" id="SSF53613">
    <property type="entry name" value="Ribokinase-like"/>
    <property type="match status" value="1"/>
</dbReference>
<organism evidence="6 8">
    <name type="scientific">Tetradesmus obliquus</name>
    <name type="common">Green alga</name>
    <name type="synonym">Acutodesmus obliquus</name>
    <dbReference type="NCBI Taxonomy" id="3088"/>
    <lineage>
        <taxon>Eukaryota</taxon>
        <taxon>Viridiplantae</taxon>
        <taxon>Chlorophyta</taxon>
        <taxon>core chlorophytes</taxon>
        <taxon>Chlorophyceae</taxon>
        <taxon>CS clade</taxon>
        <taxon>Sphaeropleales</taxon>
        <taxon>Scenedesmaceae</taxon>
        <taxon>Tetradesmus</taxon>
    </lineage>
</organism>
<protein>
    <recommendedName>
        <fullName evidence="5">Carbohydrate kinase PfkB domain-containing protein</fullName>
    </recommendedName>
</protein>
<keyword evidence="2" id="KW-0808">Transferase</keyword>
<dbReference type="InterPro" id="IPR029056">
    <property type="entry name" value="Ribokinase-like"/>
</dbReference>
<dbReference type="AlphaFoldDB" id="A0A383W2B6"/>
<evidence type="ECO:0000256" key="1">
    <source>
        <dbReference type="ARBA" id="ARBA00010688"/>
    </source>
</evidence>
<evidence type="ECO:0000256" key="3">
    <source>
        <dbReference type="ARBA" id="ARBA00022777"/>
    </source>
</evidence>